<dbReference type="EMBL" id="JAPQKI010000003">
    <property type="protein sequence ID" value="KAJ5110217.1"/>
    <property type="molecule type" value="Genomic_DNA"/>
</dbReference>
<dbReference type="RefSeq" id="XP_056478328.1">
    <property type="nucleotide sequence ID" value="XM_056615356.1"/>
</dbReference>
<organism evidence="2 3">
    <name type="scientific">Penicillium argentinense</name>
    <dbReference type="NCBI Taxonomy" id="1131581"/>
    <lineage>
        <taxon>Eukaryota</taxon>
        <taxon>Fungi</taxon>
        <taxon>Dikarya</taxon>
        <taxon>Ascomycota</taxon>
        <taxon>Pezizomycotina</taxon>
        <taxon>Eurotiomycetes</taxon>
        <taxon>Eurotiomycetidae</taxon>
        <taxon>Eurotiales</taxon>
        <taxon>Aspergillaceae</taxon>
        <taxon>Penicillium</taxon>
    </lineage>
</organism>
<gene>
    <name evidence="2" type="ORF">N7532_002862</name>
</gene>
<name>A0A9W9G196_9EURO</name>
<evidence type="ECO:0000313" key="2">
    <source>
        <dbReference type="EMBL" id="KAJ5110217.1"/>
    </source>
</evidence>
<evidence type="ECO:0000256" key="1">
    <source>
        <dbReference type="SAM" id="SignalP"/>
    </source>
</evidence>
<evidence type="ECO:0008006" key="4">
    <source>
        <dbReference type="Google" id="ProtNLM"/>
    </source>
</evidence>
<reference evidence="2" key="2">
    <citation type="journal article" date="2023" name="IMA Fungus">
        <title>Comparative genomic study of the Penicillium genus elucidates a diverse pangenome and 15 lateral gene transfer events.</title>
        <authorList>
            <person name="Petersen C."/>
            <person name="Sorensen T."/>
            <person name="Nielsen M.R."/>
            <person name="Sondergaard T.E."/>
            <person name="Sorensen J.L."/>
            <person name="Fitzpatrick D.A."/>
            <person name="Frisvad J.C."/>
            <person name="Nielsen K.L."/>
        </authorList>
    </citation>
    <scope>NUCLEOTIDE SEQUENCE</scope>
    <source>
        <strain evidence="2">IBT 30761</strain>
    </source>
</reference>
<protein>
    <recommendedName>
        <fullName evidence="4">AA1-like domain-containing protein</fullName>
    </recommendedName>
</protein>
<evidence type="ECO:0000313" key="3">
    <source>
        <dbReference type="Proteomes" id="UP001149074"/>
    </source>
</evidence>
<reference evidence="2" key="1">
    <citation type="submission" date="2022-11" db="EMBL/GenBank/DDBJ databases">
        <authorList>
            <person name="Petersen C."/>
        </authorList>
    </citation>
    <scope>NUCLEOTIDE SEQUENCE</scope>
    <source>
        <strain evidence="2">IBT 30761</strain>
    </source>
</reference>
<accession>A0A9W9G196</accession>
<keyword evidence="3" id="KW-1185">Reference proteome</keyword>
<proteinExistence type="predicted"/>
<dbReference type="OrthoDB" id="4280013at2759"/>
<dbReference type="Proteomes" id="UP001149074">
    <property type="component" value="Unassembled WGS sequence"/>
</dbReference>
<dbReference type="AlphaFoldDB" id="A0A9W9G196"/>
<comment type="caution">
    <text evidence="2">The sequence shown here is derived from an EMBL/GenBank/DDBJ whole genome shotgun (WGS) entry which is preliminary data.</text>
</comment>
<feature type="signal peptide" evidence="1">
    <location>
        <begin position="1"/>
        <end position="16"/>
    </location>
</feature>
<feature type="chain" id="PRO_5040835592" description="AA1-like domain-containing protein" evidence="1">
    <location>
        <begin position="17"/>
        <end position="153"/>
    </location>
</feature>
<keyword evidence="1" id="KW-0732">Signal</keyword>
<sequence>MKTAAISTVLLAAASTAIVPPSNFKRVAKRDSQALQLRNLNGRIFDEWSPATTFINFALTDPNAGVSADCGGSWSAEQGNSHKWNCTGNQYLLDFPKGIDSLESFYIRVSSPGGSLNALGQVGGASWQCKERTNQTSPLSKTCNWVGVYNLEV</sequence>
<dbReference type="GeneID" id="81354335"/>